<accession>A0A848KED0</accession>
<reference evidence="2 3" key="1">
    <citation type="submission" date="2019-05" db="EMBL/GenBank/DDBJ databases">
        <authorList>
            <person name="Lee S.D."/>
        </authorList>
    </citation>
    <scope>NUCLEOTIDE SEQUENCE [LARGE SCALE GENOMIC DNA]</scope>
    <source>
        <strain evidence="2 3">YC2-7</strain>
    </source>
</reference>
<comment type="caution">
    <text evidence="2">The sequence shown here is derived from an EMBL/GenBank/DDBJ whole genome shotgun (WGS) entry which is preliminary data.</text>
</comment>
<proteinExistence type="predicted"/>
<dbReference type="EMBL" id="VCQU01000007">
    <property type="protein sequence ID" value="NMN97293.1"/>
    <property type="molecule type" value="Genomic_DNA"/>
</dbReference>
<feature type="transmembrane region" description="Helical" evidence="1">
    <location>
        <begin position="227"/>
        <end position="247"/>
    </location>
</feature>
<feature type="transmembrane region" description="Helical" evidence="1">
    <location>
        <begin position="259"/>
        <end position="282"/>
    </location>
</feature>
<dbReference type="PANTHER" id="PTHR35791">
    <property type="entry name" value="UPF0754 MEMBRANE PROTEIN YHEB"/>
    <property type="match status" value="1"/>
</dbReference>
<evidence type="ECO:0000313" key="3">
    <source>
        <dbReference type="Proteomes" id="UP000535543"/>
    </source>
</evidence>
<reference evidence="2 3" key="2">
    <citation type="submission" date="2020-06" db="EMBL/GenBank/DDBJ databases">
        <title>Antribacter stalactiti gen. nov., sp. nov., a new member of the family Nacardiaceae isolated from a cave.</title>
        <authorList>
            <person name="Kim I.S."/>
        </authorList>
    </citation>
    <scope>NUCLEOTIDE SEQUENCE [LARGE SCALE GENOMIC DNA]</scope>
    <source>
        <strain evidence="2 3">YC2-7</strain>
    </source>
</reference>
<gene>
    <name evidence="2" type="ORF">FGL95_19835</name>
</gene>
<dbReference type="AlphaFoldDB" id="A0A848KED0"/>
<feature type="transmembrane region" description="Helical" evidence="1">
    <location>
        <begin position="432"/>
        <end position="453"/>
    </location>
</feature>
<keyword evidence="3" id="KW-1185">Reference proteome</keyword>
<keyword evidence="1" id="KW-1133">Transmembrane helix</keyword>
<dbReference type="Proteomes" id="UP000535543">
    <property type="component" value="Unassembled WGS sequence"/>
</dbReference>
<feature type="transmembrane region" description="Helical" evidence="1">
    <location>
        <begin position="32"/>
        <end position="53"/>
    </location>
</feature>
<dbReference type="RefSeq" id="WP_169590054.1">
    <property type="nucleotide sequence ID" value="NZ_VCQU01000007.1"/>
</dbReference>
<dbReference type="PANTHER" id="PTHR35791:SF1">
    <property type="entry name" value="UPF0754 MEMBRANE PROTEIN YHEB"/>
    <property type="match status" value="1"/>
</dbReference>
<keyword evidence="1" id="KW-0812">Transmembrane</keyword>
<keyword evidence="1" id="KW-0472">Membrane</keyword>
<evidence type="ECO:0000256" key="1">
    <source>
        <dbReference type="SAM" id="Phobius"/>
    </source>
</evidence>
<protein>
    <recommendedName>
        <fullName evidence="4">DUF445 domain-containing protein</fullName>
    </recommendedName>
</protein>
<organism evidence="2 3">
    <name type="scientific">Antrihabitans stalactiti</name>
    <dbReference type="NCBI Taxonomy" id="2584121"/>
    <lineage>
        <taxon>Bacteria</taxon>
        <taxon>Bacillati</taxon>
        <taxon>Actinomycetota</taxon>
        <taxon>Actinomycetes</taxon>
        <taxon>Mycobacteriales</taxon>
        <taxon>Nocardiaceae</taxon>
        <taxon>Antrihabitans</taxon>
    </lineage>
</organism>
<sequence length="455" mass="50801">MNATAAGFFGLLDWEEITGLNKFWVDMISIPIFSAVAGLITNWTGVIMLFAPVRFTGFYVPGLKRLFPLLPRMVQILPTFAPGGILGFQGFIPARAEKMASLVVDNAVAKIGTAQDFFYQMEPEAIADQVAKVAQPNLREMVDRIMSQEHPQLWADLPPRAREILHSRVESELPAITHRAFDFIGENFNQLLDIKLMVVGFLRERRDILKDVVYGLGAPELRFMVRIGLLGFPFGIGLALWLSWLHYFHPPVLTILPNWVWVLIGAAAVGVVVNIIAIKVVFEPSTPQPWYKYLWKHAKFAKRQEQAATDFGHAIAYQVVTLDIIANDLLEGPSGDKTRAVIEHFLKKEIDRILGPLKQVARLAVGGKEFDALQDSAGKSLASEFRPWLSEDVEFSKSTAAKIDTLASQKLRELPADEFVEMLYTAIEQDAWLLYLHGGLLGIIVGATHILIFGV</sequence>
<evidence type="ECO:0008006" key="4">
    <source>
        <dbReference type="Google" id="ProtNLM"/>
    </source>
</evidence>
<name>A0A848KED0_9NOCA</name>
<evidence type="ECO:0000313" key="2">
    <source>
        <dbReference type="EMBL" id="NMN97293.1"/>
    </source>
</evidence>